<name>A0ABU1YUU1_ROSSA</name>
<keyword evidence="3" id="KW-0547">Nucleotide-binding</keyword>
<evidence type="ECO:0000313" key="9">
    <source>
        <dbReference type="EMBL" id="MDR7272626.1"/>
    </source>
</evidence>
<keyword evidence="5" id="KW-0067">ATP-binding</keyword>
<dbReference type="NCBIfam" id="TIGR01189">
    <property type="entry name" value="ccmA"/>
    <property type="match status" value="1"/>
</dbReference>
<dbReference type="EMBL" id="JAVDXU010000005">
    <property type="protein sequence ID" value="MDR7272626.1"/>
    <property type="molecule type" value="Genomic_DNA"/>
</dbReference>
<evidence type="ECO:0000313" key="10">
    <source>
        <dbReference type="Proteomes" id="UP001180453"/>
    </source>
</evidence>
<evidence type="ECO:0000256" key="3">
    <source>
        <dbReference type="ARBA" id="ARBA00022741"/>
    </source>
</evidence>
<organism evidence="9 10">
    <name type="scientific">Roseateles saccharophilus</name>
    <name type="common">Pseudomonas saccharophila</name>
    <dbReference type="NCBI Taxonomy" id="304"/>
    <lineage>
        <taxon>Bacteria</taxon>
        <taxon>Pseudomonadati</taxon>
        <taxon>Pseudomonadota</taxon>
        <taxon>Betaproteobacteria</taxon>
        <taxon>Burkholderiales</taxon>
        <taxon>Sphaerotilaceae</taxon>
        <taxon>Roseateles</taxon>
    </lineage>
</organism>
<reference evidence="9 10" key="1">
    <citation type="submission" date="2023-07" db="EMBL/GenBank/DDBJ databases">
        <title>Sorghum-associated microbial communities from plants grown in Nebraska, USA.</title>
        <authorList>
            <person name="Schachtman D."/>
        </authorList>
    </citation>
    <scope>NUCLEOTIDE SEQUENCE [LARGE SCALE GENOMIC DNA]</scope>
    <source>
        <strain evidence="9 10">BE314</strain>
    </source>
</reference>
<dbReference type="RefSeq" id="WP_310272107.1">
    <property type="nucleotide sequence ID" value="NZ_JAVDXU010000005.1"/>
</dbReference>
<evidence type="ECO:0000256" key="4">
    <source>
        <dbReference type="ARBA" id="ARBA00022748"/>
    </source>
</evidence>
<evidence type="ECO:0000256" key="6">
    <source>
        <dbReference type="ARBA" id="ARBA00022967"/>
    </source>
</evidence>
<dbReference type="InterPro" id="IPR005895">
    <property type="entry name" value="ABC_transptr_haem_export_CcmA"/>
</dbReference>
<proteinExistence type="predicted"/>
<dbReference type="PANTHER" id="PTHR43499:SF1">
    <property type="entry name" value="ABC TRANSPORTER I FAMILY MEMBER 1"/>
    <property type="match status" value="1"/>
</dbReference>
<keyword evidence="7" id="KW-0472">Membrane</keyword>
<keyword evidence="2" id="KW-1003">Cell membrane</keyword>
<dbReference type="SUPFAM" id="SSF52540">
    <property type="entry name" value="P-loop containing nucleoside triphosphate hydrolases"/>
    <property type="match status" value="1"/>
</dbReference>
<dbReference type="PANTHER" id="PTHR43499">
    <property type="entry name" value="ABC TRANSPORTER I FAMILY MEMBER 1"/>
    <property type="match status" value="1"/>
</dbReference>
<accession>A0ABU1YUU1</accession>
<dbReference type="PROSITE" id="PS50893">
    <property type="entry name" value="ABC_TRANSPORTER_2"/>
    <property type="match status" value="1"/>
</dbReference>
<comment type="caution">
    <text evidence="9">The sequence shown here is derived from an EMBL/GenBank/DDBJ whole genome shotgun (WGS) entry which is preliminary data.</text>
</comment>
<dbReference type="InterPro" id="IPR003439">
    <property type="entry name" value="ABC_transporter-like_ATP-bd"/>
</dbReference>
<keyword evidence="10" id="KW-1185">Reference proteome</keyword>
<sequence length="206" mass="21981">MSLVPASLAAPPVLILQRVGQSRGARPLFEGLDLALHPGQLLWVQGANGSGKTSLLRLICGLSTPRAGRLHVERELLYIGHRPGLKDVLSVIEQLRSSAALAGHPCTQGEALAALAPVGLDDAAGLRLAQLSEGQRRRAALAQLWLPRVAPLWVLDEPLAALDTAMADRLAQRLDRHADEGGSVVFTSHQALPLKRSVRSLQLGRP</sequence>
<protein>
    <submittedName>
        <fullName evidence="9">Heme exporter protein A</fullName>
    </submittedName>
</protein>
<evidence type="ECO:0000256" key="5">
    <source>
        <dbReference type="ARBA" id="ARBA00022840"/>
    </source>
</evidence>
<keyword evidence="1" id="KW-0813">Transport</keyword>
<dbReference type="Gene3D" id="3.40.50.300">
    <property type="entry name" value="P-loop containing nucleotide triphosphate hydrolases"/>
    <property type="match status" value="1"/>
</dbReference>
<gene>
    <name evidence="9" type="ORF">J2X20_005309</name>
</gene>
<dbReference type="Pfam" id="PF00005">
    <property type="entry name" value="ABC_tran"/>
    <property type="match status" value="1"/>
</dbReference>
<dbReference type="InterPro" id="IPR003593">
    <property type="entry name" value="AAA+_ATPase"/>
</dbReference>
<evidence type="ECO:0000256" key="1">
    <source>
        <dbReference type="ARBA" id="ARBA00022448"/>
    </source>
</evidence>
<dbReference type="Proteomes" id="UP001180453">
    <property type="component" value="Unassembled WGS sequence"/>
</dbReference>
<keyword evidence="4" id="KW-0201">Cytochrome c-type biogenesis</keyword>
<dbReference type="SMART" id="SM00382">
    <property type="entry name" value="AAA"/>
    <property type="match status" value="1"/>
</dbReference>
<feature type="domain" description="ABC transporter" evidence="8">
    <location>
        <begin position="14"/>
        <end position="204"/>
    </location>
</feature>
<evidence type="ECO:0000256" key="7">
    <source>
        <dbReference type="ARBA" id="ARBA00023136"/>
    </source>
</evidence>
<evidence type="ECO:0000256" key="2">
    <source>
        <dbReference type="ARBA" id="ARBA00022475"/>
    </source>
</evidence>
<keyword evidence="6" id="KW-1278">Translocase</keyword>
<dbReference type="InterPro" id="IPR027417">
    <property type="entry name" value="P-loop_NTPase"/>
</dbReference>
<evidence type="ECO:0000259" key="8">
    <source>
        <dbReference type="PROSITE" id="PS50893"/>
    </source>
</evidence>